<evidence type="ECO:0000313" key="2">
    <source>
        <dbReference type="Proteomes" id="UP000188268"/>
    </source>
</evidence>
<sequence>MPGDLRFCRGTITNEDKVGHVA</sequence>
<proteinExistence type="predicted"/>
<organism evidence="1 2">
    <name type="scientific">Corchorus capsularis</name>
    <name type="common">Jute</name>
    <dbReference type="NCBI Taxonomy" id="210143"/>
    <lineage>
        <taxon>Eukaryota</taxon>
        <taxon>Viridiplantae</taxon>
        <taxon>Streptophyta</taxon>
        <taxon>Embryophyta</taxon>
        <taxon>Tracheophyta</taxon>
        <taxon>Spermatophyta</taxon>
        <taxon>Magnoliopsida</taxon>
        <taxon>eudicotyledons</taxon>
        <taxon>Gunneridae</taxon>
        <taxon>Pentapetalae</taxon>
        <taxon>rosids</taxon>
        <taxon>malvids</taxon>
        <taxon>Malvales</taxon>
        <taxon>Malvaceae</taxon>
        <taxon>Grewioideae</taxon>
        <taxon>Apeibeae</taxon>
        <taxon>Corchorus</taxon>
    </lineage>
</organism>
<name>A0A1R3KHM7_COCAP</name>
<reference evidence="1 2" key="1">
    <citation type="submission" date="2013-09" db="EMBL/GenBank/DDBJ databases">
        <title>Corchorus capsularis genome sequencing.</title>
        <authorList>
            <person name="Alam M."/>
            <person name="Haque M.S."/>
            <person name="Islam M.S."/>
            <person name="Emdad E.M."/>
            <person name="Islam M.M."/>
            <person name="Ahmed B."/>
            <person name="Halim A."/>
            <person name="Hossen Q.M.M."/>
            <person name="Hossain M.Z."/>
            <person name="Ahmed R."/>
            <person name="Khan M.M."/>
            <person name="Islam R."/>
            <person name="Rashid M.M."/>
            <person name="Khan S.A."/>
            <person name="Rahman M.S."/>
            <person name="Alam M."/>
        </authorList>
    </citation>
    <scope>NUCLEOTIDE SEQUENCE [LARGE SCALE GENOMIC DNA]</scope>
    <source>
        <strain evidence="2">cv. CVL-1</strain>
        <tissue evidence="1">Whole seedling</tissue>
    </source>
</reference>
<keyword evidence="2" id="KW-1185">Reference proteome</keyword>
<dbReference type="EMBL" id="AWWV01004878">
    <property type="protein sequence ID" value="OMP06544.1"/>
    <property type="molecule type" value="Genomic_DNA"/>
</dbReference>
<comment type="caution">
    <text evidence="1">The sequence shown here is derived from an EMBL/GenBank/DDBJ whole genome shotgun (WGS) entry which is preliminary data.</text>
</comment>
<dbReference type="Gramene" id="OMP06544">
    <property type="protein sequence ID" value="OMP06544"/>
    <property type="gene ID" value="CCACVL1_01514"/>
</dbReference>
<protein>
    <submittedName>
        <fullName evidence="1">Uncharacterized protein</fullName>
    </submittedName>
</protein>
<evidence type="ECO:0000313" key="1">
    <source>
        <dbReference type="EMBL" id="OMP06544.1"/>
    </source>
</evidence>
<gene>
    <name evidence="1" type="ORF">CCACVL1_01514</name>
</gene>
<dbReference type="Proteomes" id="UP000188268">
    <property type="component" value="Unassembled WGS sequence"/>
</dbReference>
<dbReference type="AlphaFoldDB" id="A0A1R3KHM7"/>
<accession>A0A1R3KHM7</accession>